<accession>A0A6H5IDW7</accession>
<keyword evidence="3" id="KW-1185">Reference proteome</keyword>
<dbReference type="Proteomes" id="UP000479190">
    <property type="component" value="Unassembled WGS sequence"/>
</dbReference>
<protein>
    <submittedName>
        <fullName evidence="2">Uncharacterized protein</fullName>
    </submittedName>
</protein>
<feature type="compositionally biased region" description="Basic and acidic residues" evidence="1">
    <location>
        <begin position="1"/>
        <end position="18"/>
    </location>
</feature>
<evidence type="ECO:0000256" key="1">
    <source>
        <dbReference type="SAM" id="MobiDB-lite"/>
    </source>
</evidence>
<proteinExistence type="predicted"/>
<evidence type="ECO:0000313" key="3">
    <source>
        <dbReference type="Proteomes" id="UP000479190"/>
    </source>
</evidence>
<dbReference type="EMBL" id="CADCXV010000772">
    <property type="protein sequence ID" value="CAB0035138.1"/>
    <property type="molecule type" value="Genomic_DNA"/>
</dbReference>
<sequence>MRETKQFTKNDRHQDIKAHSRVYTQRESQVLRGSMRRQYLPGLRRSFAASWALRSRTGRLMAATTPRNSLTSSWNSRAKGGRFCCCCCSN</sequence>
<evidence type="ECO:0000313" key="2">
    <source>
        <dbReference type="EMBL" id="CAB0035138.1"/>
    </source>
</evidence>
<reference evidence="2 3" key="1">
    <citation type="submission" date="2020-02" db="EMBL/GenBank/DDBJ databases">
        <authorList>
            <person name="Ferguson B K."/>
        </authorList>
    </citation>
    <scope>NUCLEOTIDE SEQUENCE [LARGE SCALE GENOMIC DNA]</scope>
</reference>
<gene>
    <name evidence="2" type="ORF">TBRA_LOCUS7036</name>
</gene>
<feature type="region of interest" description="Disordered" evidence="1">
    <location>
        <begin position="1"/>
        <end position="27"/>
    </location>
</feature>
<name>A0A6H5IDW7_9HYME</name>
<dbReference type="AlphaFoldDB" id="A0A6H5IDW7"/>
<organism evidence="2 3">
    <name type="scientific">Trichogramma brassicae</name>
    <dbReference type="NCBI Taxonomy" id="86971"/>
    <lineage>
        <taxon>Eukaryota</taxon>
        <taxon>Metazoa</taxon>
        <taxon>Ecdysozoa</taxon>
        <taxon>Arthropoda</taxon>
        <taxon>Hexapoda</taxon>
        <taxon>Insecta</taxon>
        <taxon>Pterygota</taxon>
        <taxon>Neoptera</taxon>
        <taxon>Endopterygota</taxon>
        <taxon>Hymenoptera</taxon>
        <taxon>Apocrita</taxon>
        <taxon>Proctotrupomorpha</taxon>
        <taxon>Chalcidoidea</taxon>
        <taxon>Trichogrammatidae</taxon>
        <taxon>Trichogramma</taxon>
    </lineage>
</organism>